<dbReference type="AlphaFoldDB" id="A0A0H3M0H6"/>
<dbReference type="Proteomes" id="UP000001021">
    <property type="component" value="Chromosome"/>
</dbReference>
<dbReference type="GO" id="GO:0004356">
    <property type="term" value="F:glutamine synthetase activity"/>
    <property type="evidence" value="ECO:0007669"/>
    <property type="project" value="InterPro"/>
</dbReference>
<dbReference type="InterPro" id="IPR014746">
    <property type="entry name" value="Gln_synth/guanido_kin_cat_dom"/>
</dbReference>
<dbReference type="PROSITE" id="PS51987">
    <property type="entry name" value="GS_CATALYTIC"/>
    <property type="match status" value="1"/>
</dbReference>
<proteinExistence type="inferred from homology"/>
<dbReference type="Gene3D" id="3.30.590.10">
    <property type="entry name" value="Glutamine synthetase/guanido kinase, catalytic domain"/>
    <property type="match status" value="1"/>
</dbReference>
<dbReference type="RefSeq" id="WP_011154832.1">
    <property type="nucleotide sequence ID" value="NC_005295.2"/>
</dbReference>
<dbReference type="Pfam" id="PF00120">
    <property type="entry name" value="Gln-synt_C"/>
    <property type="match status" value="1"/>
</dbReference>
<dbReference type="KEGG" id="eru:Erum1480"/>
<dbReference type="PANTHER" id="PTHR43785:SF12">
    <property type="entry name" value="TYPE-1 GLUTAMINE SYNTHETASE 2"/>
    <property type="match status" value="1"/>
</dbReference>
<reference evidence="5 6" key="1">
    <citation type="journal article" date="2006" name="J. Bacteriol.">
        <title>Comparative genomic analysis of three strains of Ehrlichia ruminantium reveals an active process of genome size plasticity.</title>
        <authorList>
            <person name="Frutos R."/>
            <person name="Viari A."/>
            <person name="Ferraz C."/>
            <person name="Morgat A."/>
            <person name="Eychenie S."/>
            <person name="Kandassami Y."/>
            <person name="Chantal I."/>
            <person name="Bensaid A."/>
            <person name="Coissac E."/>
            <person name="Vachiery N."/>
            <person name="Demaille J."/>
            <person name="Martinez D."/>
        </authorList>
    </citation>
    <scope>NUCLEOTIDE SEQUENCE [LARGE SCALE GENOMIC DNA]</scope>
    <source>
        <strain evidence="5 6">Welgevonden</strain>
    </source>
</reference>
<evidence type="ECO:0000259" key="4">
    <source>
        <dbReference type="PROSITE" id="PS51987"/>
    </source>
</evidence>
<dbReference type="KEGG" id="erw:ERWE_CDS_01440"/>
<comment type="similarity">
    <text evidence="2 3">Belongs to the glutamine synthetase family.</text>
</comment>
<organism evidence="5 6">
    <name type="scientific">Ehrlichia ruminantium (strain Welgevonden)</name>
    <dbReference type="NCBI Taxonomy" id="254945"/>
    <lineage>
        <taxon>Bacteria</taxon>
        <taxon>Pseudomonadati</taxon>
        <taxon>Pseudomonadota</taxon>
        <taxon>Alphaproteobacteria</taxon>
        <taxon>Rickettsiales</taxon>
        <taxon>Anaplasmataceae</taxon>
        <taxon>Ehrlichia</taxon>
    </lineage>
</organism>
<sequence>MLEYTLNYLTNNLNITPVIGIELEFYFDHISLDNLKLVINNIKNKLSCFNCNIIQEKSKLQYEIQTSYTTNISRLISEINTIKEILHNTAQNHKGTINFSAKPYLDKPGSAFHVHINLLDKNANNLFFQQNNEVSTYLLYSIGGLCTLMKKHMIFFAPYSDSYLRYIHADIDTPTTISWGGNNRSTAIRIPNTTNNPNRCRIEHRVAGSDCNHKQVITSILQGLIHGIQNKIQPIPRTYGIASDLQYNLEKLPLSLDESIKYFITDLQ</sequence>
<protein>
    <submittedName>
        <fullName evidence="5">Glutamine synthetase</fullName>
    </submittedName>
</protein>
<feature type="domain" description="GS catalytic" evidence="4">
    <location>
        <begin position="1"/>
        <end position="268"/>
    </location>
</feature>
<evidence type="ECO:0000313" key="5">
    <source>
        <dbReference type="EMBL" id="CAI26638.1"/>
    </source>
</evidence>
<accession>A0A0H3M0H6</accession>
<evidence type="ECO:0000256" key="2">
    <source>
        <dbReference type="PROSITE-ProRule" id="PRU01331"/>
    </source>
</evidence>
<name>A0A0H3M0H6_EHRRW</name>
<dbReference type="SMART" id="SM01230">
    <property type="entry name" value="Gln-synt_C"/>
    <property type="match status" value="1"/>
</dbReference>
<dbReference type="eggNOG" id="COG0174">
    <property type="taxonomic scope" value="Bacteria"/>
</dbReference>
<keyword evidence="6" id="KW-1185">Reference proteome</keyword>
<keyword evidence="1" id="KW-0436">Ligase</keyword>
<dbReference type="EMBL" id="CR925678">
    <property type="protein sequence ID" value="CAI26638.1"/>
    <property type="molecule type" value="Genomic_DNA"/>
</dbReference>
<dbReference type="GeneID" id="33058074"/>
<dbReference type="PANTHER" id="PTHR43785">
    <property type="entry name" value="GAMMA-GLUTAMYLPUTRESCINE SYNTHETASE"/>
    <property type="match status" value="1"/>
</dbReference>
<dbReference type="InterPro" id="IPR008146">
    <property type="entry name" value="Gln_synth_cat_dom"/>
</dbReference>
<evidence type="ECO:0000256" key="3">
    <source>
        <dbReference type="RuleBase" id="RU000384"/>
    </source>
</evidence>
<gene>
    <name evidence="5" type="ordered locus">ERWE_CDS_01440</name>
</gene>
<evidence type="ECO:0000256" key="1">
    <source>
        <dbReference type="ARBA" id="ARBA00022598"/>
    </source>
</evidence>
<dbReference type="SUPFAM" id="SSF55931">
    <property type="entry name" value="Glutamine synthetase/guanido kinase"/>
    <property type="match status" value="1"/>
</dbReference>
<evidence type="ECO:0000313" key="6">
    <source>
        <dbReference type="Proteomes" id="UP000001021"/>
    </source>
</evidence>
<dbReference type="HOGENOM" id="CLU_1037204_0_0_5"/>